<name>A0ABW4TEV6_9ACTN</name>
<protein>
    <submittedName>
        <fullName evidence="2">YbaB/EbfC family nucleoid-associated protein</fullName>
    </submittedName>
</protein>
<dbReference type="Pfam" id="PF02575">
    <property type="entry name" value="YbaB_DNA_bd"/>
    <property type="match status" value="1"/>
</dbReference>
<dbReference type="RefSeq" id="WP_379582446.1">
    <property type="nucleotide sequence ID" value="NZ_JBHUFV010000096.1"/>
</dbReference>
<reference evidence="3" key="1">
    <citation type="journal article" date="2019" name="Int. J. Syst. Evol. Microbiol.">
        <title>The Global Catalogue of Microorganisms (GCM) 10K type strain sequencing project: providing services to taxonomists for standard genome sequencing and annotation.</title>
        <authorList>
            <consortium name="The Broad Institute Genomics Platform"/>
            <consortium name="The Broad Institute Genome Sequencing Center for Infectious Disease"/>
            <person name="Wu L."/>
            <person name="Ma J."/>
        </authorList>
    </citation>
    <scope>NUCLEOTIDE SEQUENCE [LARGE SCALE GENOMIC DNA]</scope>
    <source>
        <strain evidence="3">ICMP 6774ER</strain>
    </source>
</reference>
<evidence type="ECO:0000256" key="1">
    <source>
        <dbReference type="SAM" id="Coils"/>
    </source>
</evidence>
<proteinExistence type="predicted"/>
<accession>A0ABW4TEV6</accession>
<keyword evidence="3" id="KW-1185">Reference proteome</keyword>
<dbReference type="InterPro" id="IPR036894">
    <property type="entry name" value="YbaB-like_sf"/>
</dbReference>
<comment type="caution">
    <text evidence="2">The sequence shown here is derived from an EMBL/GenBank/DDBJ whole genome shotgun (WGS) entry which is preliminary data.</text>
</comment>
<dbReference type="InterPro" id="IPR004401">
    <property type="entry name" value="YbaB/EbfC"/>
</dbReference>
<evidence type="ECO:0000313" key="3">
    <source>
        <dbReference type="Proteomes" id="UP001597368"/>
    </source>
</evidence>
<organism evidence="2 3">
    <name type="scientific">Nonomuraea mangrovi</name>
    <dbReference type="NCBI Taxonomy" id="2316207"/>
    <lineage>
        <taxon>Bacteria</taxon>
        <taxon>Bacillati</taxon>
        <taxon>Actinomycetota</taxon>
        <taxon>Actinomycetes</taxon>
        <taxon>Streptosporangiales</taxon>
        <taxon>Streptosporangiaceae</taxon>
        <taxon>Nonomuraea</taxon>
    </lineage>
</organism>
<keyword evidence="1" id="KW-0175">Coiled coil</keyword>
<evidence type="ECO:0000313" key="2">
    <source>
        <dbReference type="EMBL" id="MFD1939819.1"/>
    </source>
</evidence>
<sequence length="130" mass="14460">MSEDAFRLAMEDMAREYNRQAAQLKQAYTRLREMNAVGKSDDGMVTVTVGPRGQVQNIELNPRVYGKLSPSQLAHSILEQISAASGEVAERTKELMSPFVPEGLPYEEFFGDESSLDALLPQPINLEGRE</sequence>
<dbReference type="Gene3D" id="3.30.1310.10">
    <property type="entry name" value="Nucleoid-associated protein YbaB-like domain"/>
    <property type="match status" value="1"/>
</dbReference>
<feature type="coiled-coil region" evidence="1">
    <location>
        <begin position="7"/>
        <end position="34"/>
    </location>
</feature>
<gene>
    <name evidence="2" type="ORF">ACFSKW_51025</name>
</gene>
<dbReference type="Proteomes" id="UP001597368">
    <property type="component" value="Unassembled WGS sequence"/>
</dbReference>
<dbReference type="SUPFAM" id="SSF82607">
    <property type="entry name" value="YbaB-like"/>
    <property type="match status" value="1"/>
</dbReference>
<dbReference type="EMBL" id="JBHUFV010000096">
    <property type="protein sequence ID" value="MFD1939819.1"/>
    <property type="molecule type" value="Genomic_DNA"/>
</dbReference>